<reference evidence="1" key="1">
    <citation type="submission" date="2021-03" db="EMBL/GenBank/DDBJ databases">
        <title>A new species, PO-11, isolated from a karst cave deposit.</title>
        <authorList>
            <person name="Zhaoxiaoyong W."/>
        </authorList>
    </citation>
    <scope>NUCLEOTIDE SEQUENCE</scope>
    <source>
        <strain evidence="1">PO-11</strain>
    </source>
</reference>
<organism evidence="1 2">
    <name type="scientific">Arthrobacter cavernae</name>
    <dbReference type="NCBI Taxonomy" id="2817681"/>
    <lineage>
        <taxon>Bacteria</taxon>
        <taxon>Bacillati</taxon>
        <taxon>Actinomycetota</taxon>
        <taxon>Actinomycetes</taxon>
        <taxon>Micrococcales</taxon>
        <taxon>Micrococcaceae</taxon>
        <taxon>Arthrobacter</taxon>
    </lineage>
</organism>
<protein>
    <submittedName>
        <fullName evidence="1">Transposase</fullName>
    </submittedName>
</protein>
<accession>A0A939KL50</accession>
<evidence type="ECO:0000313" key="1">
    <source>
        <dbReference type="EMBL" id="MBO1269579.1"/>
    </source>
</evidence>
<keyword evidence="2" id="KW-1185">Reference proteome</keyword>
<dbReference type="RefSeq" id="WP_207617435.1">
    <property type="nucleotide sequence ID" value="NZ_JAFNLL010000049.1"/>
</dbReference>
<dbReference type="AlphaFoldDB" id="A0A939KL50"/>
<evidence type="ECO:0000313" key="2">
    <source>
        <dbReference type="Proteomes" id="UP000664164"/>
    </source>
</evidence>
<gene>
    <name evidence="1" type="ORF">J1902_16675</name>
</gene>
<dbReference type="Proteomes" id="UP000664164">
    <property type="component" value="Unassembled WGS sequence"/>
</dbReference>
<dbReference type="EMBL" id="JAFNLL010000049">
    <property type="protein sequence ID" value="MBO1269579.1"/>
    <property type="molecule type" value="Genomic_DNA"/>
</dbReference>
<comment type="caution">
    <text evidence="1">The sequence shown here is derived from an EMBL/GenBank/DDBJ whole genome shotgun (WGS) entry which is preliminary data.</text>
</comment>
<sequence>MPLLTIGAVIAELTLTCSTGVVEGHINWIRMIKRQIFGRAGFSS</sequence>
<proteinExistence type="predicted"/>
<name>A0A939KL50_9MICC</name>